<keyword evidence="1" id="KW-0732">Signal</keyword>
<evidence type="ECO:0000256" key="1">
    <source>
        <dbReference type="SAM" id="SignalP"/>
    </source>
</evidence>
<feature type="chain" id="PRO_5043990821" evidence="1">
    <location>
        <begin position="21"/>
        <end position="68"/>
    </location>
</feature>
<evidence type="ECO:0000313" key="3">
    <source>
        <dbReference type="Proteomes" id="UP001458880"/>
    </source>
</evidence>
<name>A0AAW1J0X8_POPJA</name>
<evidence type="ECO:0000313" key="2">
    <source>
        <dbReference type="EMBL" id="KAK9696642.1"/>
    </source>
</evidence>
<accession>A0AAW1J0X8</accession>
<keyword evidence="3" id="KW-1185">Reference proteome</keyword>
<dbReference type="EMBL" id="JASPKY010000445">
    <property type="protein sequence ID" value="KAK9696642.1"/>
    <property type="molecule type" value="Genomic_DNA"/>
</dbReference>
<protein>
    <submittedName>
        <fullName evidence="2">Uncharacterized protein</fullName>
    </submittedName>
</protein>
<sequence length="68" mass="7952">MYHFEIFVFAILAFMHHVSTQYVHNLSNYTADYPREKILAAVSKDDSFRTNTSTICRITPPIIPAKRY</sequence>
<reference evidence="2 3" key="1">
    <citation type="journal article" date="2024" name="BMC Genomics">
        <title>De novo assembly and annotation of Popillia japonica's genome with initial clues to its potential as an invasive pest.</title>
        <authorList>
            <person name="Cucini C."/>
            <person name="Boschi S."/>
            <person name="Funari R."/>
            <person name="Cardaioli E."/>
            <person name="Iannotti N."/>
            <person name="Marturano G."/>
            <person name="Paoli F."/>
            <person name="Bruttini M."/>
            <person name="Carapelli A."/>
            <person name="Frati F."/>
            <person name="Nardi F."/>
        </authorList>
    </citation>
    <scope>NUCLEOTIDE SEQUENCE [LARGE SCALE GENOMIC DNA]</scope>
    <source>
        <strain evidence="2">DMR45628</strain>
    </source>
</reference>
<organism evidence="2 3">
    <name type="scientific">Popillia japonica</name>
    <name type="common">Japanese beetle</name>
    <dbReference type="NCBI Taxonomy" id="7064"/>
    <lineage>
        <taxon>Eukaryota</taxon>
        <taxon>Metazoa</taxon>
        <taxon>Ecdysozoa</taxon>
        <taxon>Arthropoda</taxon>
        <taxon>Hexapoda</taxon>
        <taxon>Insecta</taxon>
        <taxon>Pterygota</taxon>
        <taxon>Neoptera</taxon>
        <taxon>Endopterygota</taxon>
        <taxon>Coleoptera</taxon>
        <taxon>Polyphaga</taxon>
        <taxon>Scarabaeiformia</taxon>
        <taxon>Scarabaeidae</taxon>
        <taxon>Rutelinae</taxon>
        <taxon>Popillia</taxon>
    </lineage>
</organism>
<proteinExistence type="predicted"/>
<dbReference type="Proteomes" id="UP001458880">
    <property type="component" value="Unassembled WGS sequence"/>
</dbReference>
<gene>
    <name evidence="2" type="ORF">QE152_g31461</name>
</gene>
<comment type="caution">
    <text evidence="2">The sequence shown here is derived from an EMBL/GenBank/DDBJ whole genome shotgun (WGS) entry which is preliminary data.</text>
</comment>
<feature type="signal peptide" evidence="1">
    <location>
        <begin position="1"/>
        <end position="20"/>
    </location>
</feature>
<dbReference type="AlphaFoldDB" id="A0AAW1J0X8"/>